<dbReference type="OrthoDB" id="983479at2759"/>
<dbReference type="CTD" id="55738"/>
<dbReference type="AlphaFoldDB" id="A0A6J0BJ31"/>
<reference evidence="22" key="1">
    <citation type="submission" date="2025-08" db="UniProtKB">
        <authorList>
            <consortium name="RefSeq"/>
        </authorList>
    </citation>
    <scope>IDENTIFICATION</scope>
    <source>
        <tissue evidence="22">Thorax and Abdomen</tissue>
    </source>
</reference>
<feature type="compositionally biased region" description="Low complexity" evidence="19">
    <location>
        <begin position="125"/>
        <end position="161"/>
    </location>
</feature>
<feature type="compositionally biased region" description="Basic residues" evidence="19">
    <location>
        <begin position="354"/>
        <end position="363"/>
    </location>
</feature>
<evidence type="ECO:0000256" key="3">
    <source>
        <dbReference type="ARBA" id="ARBA00022448"/>
    </source>
</evidence>
<evidence type="ECO:0000256" key="2">
    <source>
        <dbReference type="ARBA" id="ARBA00004555"/>
    </source>
</evidence>
<evidence type="ECO:0000256" key="19">
    <source>
        <dbReference type="SAM" id="MobiDB-lite"/>
    </source>
</evidence>
<evidence type="ECO:0000256" key="5">
    <source>
        <dbReference type="ARBA" id="ARBA00022490"/>
    </source>
</evidence>
<evidence type="ECO:0000256" key="7">
    <source>
        <dbReference type="ARBA" id="ARBA00022723"/>
    </source>
</evidence>
<dbReference type="Gene3D" id="1.10.220.150">
    <property type="entry name" value="Arf GTPase activating protein"/>
    <property type="match status" value="1"/>
</dbReference>
<gene>
    <name evidence="22" type="primary">LOC107220453</name>
</gene>
<dbReference type="FunFam" id="1.10.220.150:FF:000008">
    <property type="entry name" value="ADP-ribosylation factor GTPase activating protein 1"/>
    <property type="match status" value="1"/>
</dbReference>
<keyword evidence="7" id="KW-0479">Metal-binding</keyword>
<dbReference type="SUPFAM" id="SSF57863">
    <property type="entry name" value="ArfGap/RecO-like zinc finger"/>
    <property type="match status" value="1"/>
</dbReference>
<dbReference type="InterPro" id="IPR037278">
    <property type="entry name" value="ARFGAP/RecO"/>
</dbReference>
<evidence type="ECO:0000256" key="12">
    <source>
        <dbReference type="ARBA" id="ARBA00022990"/>
    </source>
</evidence>
<keyword evidence="21" id="KW-1185">Reference proteome</keyword>
<evidence type="ECO:0000313" key="21">
    <source>
        <dbReference type="Proteomes" id="UP000829291"/>
    </source>
</evidence>
<evidence type="ECO:0000256" key="11">
    <source>
        <dbReference type="ARBA" id="ARBA00022927"/>
    </source>
</evidence>
<feature type="domain" description="Arf-GAP" evidence="20">
    <location>
        <begin position="7"/>
        <end position="124"/>
    </location>
</feature>
<dbReference type="InterPro" id="IPR001164">
    <property type="entry name" value="ArfGAP_dom"/>
</dbReference>
<feature type="compositionally biased region" description="Polar residues" evidence="19">
    <location>
        <begin position="268"/>
        <end position="280"/>
    </location>
</feature>
<evidence type="ECO:0000256" key="16">
    <source>
        <dbReference type="ARBA" id="ARBA00077418"/>
    </source>
</evidence>
<protein>
    <recommendedName>
        <fullName evidence="15">ADP-ribosylation factor GTPase-activating protein 1</fullName>
    </recommendedName>
    <alternativeName>
        <fullName evidence="17">ADP-ribosylation factor 1 GTPase-activating protein</fullName>
    </alternativeName>
    <alternativeName>
        <fullName evidence="16">ARF1-directed GTPase-activating protein</fullName>
    </alternativeName>
</protein>
<comment type="subcellular location">
    <subcellularLocation>
        <location evidence="1">Cytoplasm</location>
    </subcellularLocation>
    <subcellularLocation>
        <location evidence="2">Golgi apparatus</location>
    </subcellularLocation>
</comment>
<evidence type="ECO:0000256" key="9">
    <source>
        <dbReference type="ARBA" id="ARBA00022833"/>
    </source>
</evidence>
<keyword evidence="10" id="KW-0931">ER-Golgi transport</keyword>
<dbReference type="PRINTS" id="PR00405">
    <property type="entry name" value="REVINTRACTNG"/>
</dbReference>
<evidence type="ECO:0000256" key="1">
    <source>
        <dbReference type="ARBA" id="ARBA00004496"/>
    </source>
</evidence>
<dbReference type="RefSeq" id="XP_015514546.1">
    <property type="nucleotide sequence ID" value="XM_015659060.2"/>
</dbReference>
<dbReference type="GO" id="GO:0016192">
    <property type="term" value="P:vesicle-mediated transport"/>
    <property type="evidence" value="ECO:0007669"/>
    <property type="project" value="UniProtKB-KW"/>
</dbReference>
<dbReference type="GeneID" id="107220453"/>
<evidence type="ECO:0000256" key="15">
    <source>
        <dbReference type="ARBA" id="ARBA00071258"/>
    </source>
</evidence>
<evidence type="ECO:0000256" key="4">
    <source>
        <dbReference type="ARBA" id="ARBA00022468"/>
    </source>
</evidence>
<evidence type="ECO:0000256" key="10">
    <source>
        <dbReference type="ARBA" id="ARBA00022892"/>
    </source>
</evidence>
<evidence type="ECO:0000256" key="13">
    <source>
        <dbReference type="ARBA" id="ARBA00023034"/>
    </source>
</evidence>
<evidence type="ECO:0000256" key="6">
    <source>
        <dbReference type="ARBA" id="ARBA00022553"/>
    </source>
</evidence>
<keyword evidence="5" id="KW-0963">Cytoplasm</keyword>
<keyword evidence="6" id="KW-0597">Phosphoprotein</keyword>
<keyword evidence="8 18" id="KW-0863">Zinc-finger</keyword>
<feature type="compositionally biased region" description="Low complexity" evidence="19">
    <location>
        <begin position="286"/>
        <end position="306"/>
    </location>
</feature>
<feature type="compositionally biased region" description="Polar residues" evidence="19">
    <location>
        <begin position="330"/>
        <end position="342"/>
    </location>
</feature>
<dbReference type="PANTHER" id="PTHR46395">
    <property type="entry name" value="ADP-RIBOSYLATION FACTOR GTPASE-ACTIVATING PROTEIN 1"/>
    <property type="match status" value="1"/>
</dbReference>
<evidence type="ECO:0000259" key="20">
    <source>
        <dbReference type="PROSITE" id="PS50115"/>
    </source>
</evidence>
<feature type="region of interest" description="Disordered" evidence="19">
    <location>
        <begin position="122"/>
        <end position="161"/>
    </location>
</feature>
<evidence type="ECO:0000256" key="18">
    <source>
        <dbReference type="PROSITE-ProRule" id="PRU00288"/>
    </source>
</evidence>
<keyword evidence="13" id="KW-0333">Golgi apparatus</keyword>
<dbReference type="GO" id="GO:0008270">
    <property type="term" value="F:zinc ion binding"/>
    <property type="evidence" value="ECO:0007669"/>
    <property type="project" value="UniProtKB-KW"/>
</dbReference>
<comment type="function">
    <text evidence="14">GTPase-activating protein (GAP) for the ADP ribosylation factor 1 (ARF1). Involved in membrane trafficking and /or vesicle transport. Promotes hydrolysis of the ARF1-bound GTP and thus, is required for the dissociation of coat proteins from Golgi-derived membranes and vesicles, a prerequisite for vesicle's fusion with target compartment. Probably regulates ARF1-mediated transport via its interaction with the KDELR proteins and TMED2. Overexpression induces the redistribution of the entire Golgi complex to the endoplasmic reticulum, as when ARF1 is deactivated. Its activity is stimulated by phosphoinosides and inhibited by phosphatidylcholine.</text>
</comment>
<proteinExistence type="predicted"/>
<evidence type="ECO:0000313" key="22">
    <source>
        <dbReference type="RefSeq" id="XP_015514546.1"/>
    </source>
</evidence>
<evidence type="ECO:0000256" key="8">
    <source>
        <dbReference type="ARBA" id="ARBA00022771"/>
    </source>
</evidence>
<sequence>MASPRTRRILGELKPRDENSKCFECGAHNPQWVSVTYGIWICLECSGKHRGLGVHLSFVRSVSMDKWKDSELEKMKVGGNRKAREFFEAQPDWDDSMSIQQRYNTNAAALYRDKIATLARGETWSPSSSGVKSSRSSSYQDNNSRYEQNSYQSEESSSYQNFNSASFKTQTESFFARKQDENASRPENLPPNQGGKYGGFGYQMDAPPRSSSQEFFDTAVSSLASGWSIMSSSAAKIASKATENAIKIGGMASQKVSDIGRRGWGDISGTNSSEQHQQFDSNDHYQTSNTQQNSYSSSSHSTEKSSLVAGNTMKSSSSGTKLSSRDWDSWGSSTNPKLSNESIGDDRSKPVPRTSKKGNSKKKSLIDFEEDNNKPADLTSKLEEDAWNILKD</sequence>
<dbReference type="PROSITE" id="PS50115">
    <property type="entry name" value="ARFGAP"/>
    <property type="match status" value="1"/>
</dbReference>
<dbReference type="Pfam" id="PF01412">
    <property type="entry name" value="ArfGap"/>
    <property type="match status" value="1"/>
</dbReference>
<keyword evidence="4" id="KW-0343">GTPase activation</keyword>
<dbReference type="CDD" id="cd08830">
    <property type="entry name" value="ArfGap_ArfGap1"/>
    <property type="match status" value="1"/>
</dbReference>
<evidence type="ECO:0000256" key="14">
    <source>
        <dbReference type="ARBA" id="ARBA00058112"/>
    </source>
</evidence>
<keyword evidence="11" id="KW-0653">Protein transport</keyword>
<organism evidence="22">
    <name type="scientific">Neodiprion lecontei</name>
    <name type="common">Redheaded pine sawfly</name>
    <dbReference type="NCBI Taxonomy" id="441921"/>
    <lineage>
        <taxon>Eukaryota</taxon>
        <taxon>Metazoa</taxon>
        <taxon>Ecdysozoa</taxon>
        <taxon>Arthropoda</taxon>
        <taxon>Hexapoda</taxon>
        <taxon>Insecta</taxon>
        <taxon>Pterygota</taxon>
        <taxon>Neoptera</taxon>
        <taxon>Endopterygota</taxon>
        <taxon>Hymenoptera</taxon>
        <taxon>Tenthredinoidea</taxon>
        <taxon>Diprionidae</taxon>
        <taxon>Diprioninae</taxon>
        <taxon>Neodiprion</taxon>
    </lineage>
</organism>
<dbReference type="GO" id="GO:0000139">
    <property type="term" value="C:Golgi membrane"/>
    <property type="evidence" value="ECO:0007669"/>
    <property type="project" value="TreeGrafter"/>
</dbReference>
<dbReference type="GO" id="GO:0032012">
    <property type="term" value="P:regulation of ARF protein signal transduction"/>
    <property type="evidence" value="ECO:0007669"/>
    <property type="project" value="TreeGrafter"/>
</dbReference>
<accession>A0A6J0BJ31</accession>
<dbReference type="PANTHER" id="PTHR46395:SF1">
    <property type="entry name" value="ADP-RIBOSYLATION FACTOR GTPASE-ACTIVATING PROTEIN 1"/>
    <property type="match status" value="1"/>
</dbReference>
<dbReference type="InterPro" id="IPR038508">
    <property type="entry name" value="ArfGAP_dom_sf"/>
</dbReference>
<dbReference type="GO" id="GO:0030100">
    <property type="term" value="P:regulation of endocytosis"/>
    <property type="evidence" value="ECO:0007669"/>
    <property type="project" value="TreeGrafter"/>
</dbReference>
<dbReference type="Proteomes" id="UP000829291">
    <property type="component" value="Chromosome 2"/>
</dbReference>
<keyword evidence="12" id="KW-0007">Acetylation</keyword>
<keyword evidence="3" id="KW-0813">Transport</keyword>
<name>A0A6J0BJ31_NEOLC</name>
<keyword evidence="9" id="KW-0862">Zinc</keyword>
<dbReference type="GO" id="GO:0005096">
    <property type="term" value="F:GTPase activator activity"/>
    <property type="evidence" value="ECO:0007669"/>
    <property type="project" value="UniProtKB-KW"/>
</dbReference>
<dbReference type="GO" id="GO:0015031">
    <property type="term" value="P:protein transport"/>
    <property type="evidence" value="ECO:0007669"/>
    <property type="project" value="UniProtKB-KW"/>
</dbReference>
<dbReference type="SMART" id="SM00105">
    <property type="entry name" value="ArfGap"/>
    <property type="match status" value="1"/>
</dbReference>
<feature type="region of interest" description="Disordered" evidence="19">
    <location>
        <begin position="178"/>
        <end position="201"/>
    </location>
</feature>
<evidence type="ECO:0000256" key="17">
    <source>
        <dbReference type="ARBA" id="ARBA00081514"/>
    </source>
</evidence>
<feature type="region of interest" description="Disordered" evidence="19">
    <location>
        <begin position="262"/>
        <end position="377"/>
    </location>
</feature>